<dbReference type="Gene3D" id="2.40.10.220">
    <property type="entry name" value="predicted glycosyltransferase like domains"/>
    <property type="match status" value="1"/>
</dbReference>
<dbReference type="Pfam" id="PF12945">
    <property type="entry name" value="PilZNR"/>
    <property type="match status" value="1"/>
</dbReference>
<dbReference type="Gene3D" id="2.30.110.10">
    <property type="entry name" value="Electron Transport, Fmn-binding Protein, Chain A"/>
    <property type="match status" value="1"/>
</dbReference>
<dbReference type="SUPFAM" id="SSF141371">
    <property type="entry name" value="PilZ domain-like"/>
    <property type="match status" value="2"/>
</dbReference>
<feature type="domain" description="Type III secretion system flagellar brake protein YcgR PilZN" evidence="5">
    <location>
        <begin position="19"/>
        <end position="107"/>
    </location>
</feature>
<evidence type="ECO:0000256" key="1">
    <source>
        <dbReference type="ARBA" id="ARBA00022636"/>
    </source>
</evidence>
<gene>
    <name evidence="6" type="ORF">ENH88_00210</name>
</gene>
<keyword evidence="6" id="KW-0282">Flagellum</keyword>
<dbReference type="AlphaFoldDB" id="A0A7V1CV40"/>
<dbReference type="InterPro" id="IPR012349">
    <property type="entry name" value="Split_barrel_FMN-bd"/>
</dbReference>
<feature type="domain" description="PilZ" evidence="4">
    <location>
        <begin position="115"/>
        <end position="208"/>
    </location>
</feature>
<reference evidence="6" key="1">
    <citation type="journal article" date="2020" name="mSystems">
        <title>Genome- and Community-Level Interaction Insights into Carbon Utilization and Element Cycling Functions of Hydrothermarchaeota in Hydrothermal Sediment.</title>
        <authorList>
            <person name="Zhou Z."/>
            <person name="Liu Y."/>
            <person name="Xu W."/>
            <person name="Pan J."/>
            <person name="Luo Z.H."/>
            <person name="Li M."/>
        </authorList>
    </citation>
    <scope>NUCLEOTIDE SEQUENCE [LARGE SCALE GENOMIC DNA]</scope>
    <source>
        <strain evidence="6">HyVt-346</strain>
    </source>
</reference>
<dbReference type="RefSeq" id="WP_304178241.1">
    <property type="nucleotide sequence ID" value="NZ_DRGM01000005.1"/>
</dbReference>
<evidence type="ECO:0000259" key="5">
    <source>
        <dbReference type="Pfam" id="PF12945"/>
    </source>
</evidence>
<name>A0A7V1CV40_9GAMM</name>
<keyword evidence="1" id="KW-0973">c-di-GMP</keyword>
<dbReference type="Proteomes" id="UP000886188">
    <property type="component" value="Unassembled WGS sequence"/>
</dbReference>
<protein>
    <submittedName>
        <fullName evidence="6">Flagellar brake protein</fullName>
    </submittedName>
</protein>
<dbReference type="GO" id="GO:0035438">
    <property type="term" value="F:cyclic-di-GMP binding"/>
    <property type="evidence" value="ECO:0007669"/>
    <property type="project" value="InterPro"/>
</dbReference>
<evidence type="ECO:0000256" key="3">
    <source>
        <dbReference type="ARBA" id="ARBA00023143"/>
    </source>
</evidence>
<keyword evidence="3" id="KW-0975">Bacterial flagellum</keyword>
<sequence>MPKTRQQLNLENLALITAGSIVDVEILTPTTSKRIKTEFVGLLHDRFVILNYPTAKRLSNAIEYLKDGVVVIVRAVLESGGGQVIAFRQQIMSVSSHPARLIYLNFPTQVQLFSLRSETRIPTLLAAKIKLCDERELHGVIKDISVTGVMFDVKGLDDLSELKNTQCNIVLDEKNKGITEFSGQICSIKSRAAGAQFGIQLTASEDEMKAFMKDHLIDLSVLAPLV</sequence>
<dbReference type="EMBL" id="DRGM01000005">
    <property type="protein sequence ID" value="HEA14882.1"/>
    <property type="molecule type" value="Genomic_DNA"/>
</dbReference>
<evidence type="ECO:0000313" key="6">
    <source>
        <dbReference type="EMBL" id="HEA14882.1"/>
    </source>
</evidence>
<keyword evidence="6" id="KW-0966">Cell projection</keyword>
<comment type="caution">
    <text evidence="6">The sequence shown here is derived from an EMBL/GenBank/DDBJ whole genome shotgun (WGS) entry which is preliminary data.</text>
</comment>
<dbReference type="Pfam" id="PF07238">
    <property type="entry name" value="PilZ"/>
    <property type="match status" value="1"/>
</dbReference>
<proteinExistence type="predicted"/>
<evidence type="ECO:0000256" key="2">
    <source>
        <dbReference type="ARBA" id="ARBA00022741"/>
    </source>
</evidence>
<keyword evidence="2" id="KW-0547">Nucleotide-binding</keyword>
<accession>A0A7V1CV40</accession>
<organism evidence="6">
    <name type="scientific">Pseudoalteromonas prydzensis</name>
    <dbReference type="NCBI Taxonomy" id="182141"/>
    <lineage>
        <taxon>Bacteria</taxon>
        <taxon>Pseudomonadati</taxon>
        <taxon>Pseudomonadota</taxon>
        <taxon>Gammaproteobacteria</taxon>
        <taxon>Alteromonadales</taxon>
        <taxon>Pseudoalteromonadaceae</taxon>
        <taxon>Pseudoalteromonas</taxon>
    </lineage>
</organism>
<dbReference type="InterPro" id="IPR009875">
    <property type="entry name" value="PilZ_domain"/>
</dbReference>
<keyword evidence="6" id="KW-0969">Cilium</keyword>
<evidence type="ECO:0000259" key="4">
    <source>
        <dbReference type="Pfam" id="PF07238"/>
    </source>
</evidence>
<dbReference type="InterPro" id="IPR009926">
    <property type="entry name" value="T3SS_YcgR_PilZN"/>
</dbReference>